<dbReference type="Proteomes" id="UP000178912">
    <property type="component" value="Unassembled WGS sequence"/>
</dbReference>
<name>A0A1E1K8H6_9HELO</name>
<gene>
    <name evidence="2" type="ORF">RAG0_04268</name>
</gene>
<dbReference type="EMBL" id="FJUX01000017">
    <property type="protein sequence ID" value="CZS94210.1"/>
    <property type="molecule type" value="Genomic_DNA"/>
</dbReference>
<reference evidence="3" key="1">
    <citation type="submission" date="2016-03" db="EMBL/GenBank/DDBJ databases">
        <authorList>
            <person name="Guldener U."/>
        </authorList>
    </citation>
    <scope>NUCLEOTIDE SEQUENCE [LARGE SCALE GENOMIC DNA]</scope>
    <source>
        <strain evidence="3">04CH-RAC-A.6.1</strain>
    </source>
</reference>
<sequence>MNLIILSALYIVGALSAAINGEAIDGTGLESRSGYCSCTLTMYNGNTIVTAVRPGLGVVRIGDAQVFNRIGVRLNKCAISLDRKPDCIDMLSGPTGPTGPNCDSRPFKNISCS</sequence>
<feature type="signal peptide" evidence="1">
    <location>
        <begin position="1"/>
        <end position="17"/>
    </location>
</feature>
<evidence type="ECO:0000313" key="2">
    <source>
        <dbReference type="EMBL" id="CZS94210.1"/>
    </source>
</evidence>
<proteinExistence type="predicted"/>
<keyword evidence="3" id="KW-1185">Reference proteome</keyword>
<feature type="chain" id="PRO_5009445828" evidence="1">
    <location>
        <begin position="18"/>
        <end position="113"/>
    </location>
</feature>
<accession>A0A1E1K8H6</accession>
<protein>
    <submittedName>
        <fullName evidence="2">Uncharacterized protein</fullName>
    </submittedName>
</protein>
<keyword evidence="1" id="KW-0732">Signal</keyword>
<evidence type="ECO:0000256" key="1">
    <source>
        <dbReference type="SAM" id="SignalP"/>
    </source>
</evidence>
<organism evidence="2 3">
    <name type="scientific">Rhynchosporium agropyri</name>
    <dbReference type="NCBI Taxonomy" id="914238"/>
    <lineage>
        <taxon>Eukaryota</taxon>
        <taxon>Fungi</taxon>
        <taxon>Dikarya</taxon>
        <taxon>Ascomycota</taxon>
        <taxon>Pezizomycotina</taxon>
        <taxon>Leotiomycetes</taxon>
        <taxon>Helotiales</taxon>
        <taxon>Ploettnerulaceae</taxon>
        <taxon>Rhynchosporium</taxon>
    </lineage>
</organism>
<dbReference type="AlphaFoldDB" id="A0A1E1K8H6"/>
<evidence type="ECO:0000313" key="3">
    <source>
        <dbReference type="Proteomes" id="UP000178912"/>
    </source>
</evidence>